<dbReference type="Pfam" id="PF00403">
    <property type="entry name" value="HMA"/>
    <property type="match status" value="1"/>
</dbReference>
<sequence>MSEHRFTVLGMACDHCATSVGEALEQLSGVTVVAVDVDTDSVTVTSAADLDFADVRAAVDAAGYELIDP</sequence>
<protein>
    <submittedName>
        <fullName evidence="3">Copper chaperone CopZ</fullName>
    </submittedName>
</protein>
<name>A0A318JX58_9NOCA</name>
<proteinExistence type="predicted"/>
<organism evidence="3 4">
    <name type="scientific">Nocardia tenerifensis</name>
    <dbReference type="NCBI Taxonomy" id="228006"/>
    <lineage>
        <taxon>Bacteria</taxon>
        <taxon>Bacillati</taxon>
        <taxon>Actinomycetota</taxon>
        <taxon>Actinomycetes</taxon>
        <taxon>Mycobacteriales</taxon>
        <taxon>Nocardiaceae</taxon>
        <taxon>Nocardia</taxon>
    </lineage>
</organism>
<dbReference type="GO" id="GO:0046872">
    <property type="term" value="F:metal ion binding"/>
    <property type="evidence" value="ECO:0007669"/>
    <property type="project" value="UniProtKB-KW"/>
</dbReference>
<evidence type="ECO:0000259" key="2">
    <source>
        <dbReference type="PROSITE" id="PS50846"/>
    </source>
</evidence>
<dbReference type="CDD" id="cd00371">
    <property type="entry name" value="HMA"/>
    <property type="match status" value="1"/>
</dbReference>
<dbReference type="InterPro" id="IPR006121">
    <property type="entry name" value="HMA_dom"/>
</dbReference>
<evidence type="ECO:0000256" key="1">
    <source>
        <dbReference type="ARBA" id="ARBA00022723"/>
    </source>
</evidence>
<dbReference type="RefSeq" id="WP_040742697.1">
    <property type="nucleotide sequence ID" value="NZ_QJKF01000015.1"/>
</dbReference>
<reference evidence="3 4" key="1">
    <citation type="submission" date="2018-05" db="EMBL/GenBank/DDBJ databases">
        <title>Genomic Encyclopedia of Type Strains, Phase IV (KMG-IV): sequencing the most valuable type-strain genomes for metagenomic binning, comparative biology and taxonomic classification.</title>
        <authorList>
            <person name="Goeker M."/>
        </authorList>
    </citation>
    <scope>NUCLEOTIDE SEQUENCE [LARGE SCALE GENOMIC DNA]</scope>
    <source>
        <strain evidence="3 4">DSM 44704</strain>
    </source>
</reference>
<keyword evidence="1" id="KW-0479">Metal-binding</keyword>
<accession>A0A318JX58</accession>
<comment type="caution">
    <text evidence="3">The sequence shown here is derived from an EMBL/GenBank/DDBJ whole genome shotgun (WGS) entry which is preliminary data.</text>
</comment>
<evidence type="ECO:0000313" key="3">
    <source>
        <dbReference type="EMBL" id="PXX58155.1"/>
    </source>
</evidence>
<dbReference type="PROSITE" id="PS50846">
    <property type="entry name" value="HMA_2"/>
    <property type="match status" value="1"/>
</dbReference>
<dbReference type="PROSITE" id="PS01047">
    <property type="entry name" value="HMA_1"/>
    <property type="match status" value="1"/>
</dbReference>
<dbReference type="InterPro" id="IPR017969">
    <property type="entry name" value="Heavy-metal-associated_CS"/>
</dbReference>
<dbReference type="EMBL" id="QJKF01000015">
    <property type="protein sequence ID" value="PXX58155.1"/>
    <property type="molecule type" value="Genomic_DNA"/>
</dbReference>
<dbReference type="AlphaFoldDB" id="A0A318JX58"/>
<dbReference type="Proteomes" id="UP000247569">
    <property type="component" value="Unassembled WGS sequence"/>
</dbReference>
<gene>
    <name evidence="3" type="ORF">DFR70_115128</name>
</gene>
<keyword evidence="4" id="KW-1185">Reference proteome</keyword>
<feature type="domain" description="HMA" evidence="2">
    <location>
        <begin position="2"/>
        <end position="67"/>
    </location>
</feature>
<dbReference type="Gene3D" id="3.30.70.100">
    <property type="match status" value="1"/>
</dbReference>
<dbReference type="SUPFAM" id="SSF55008">
    <property type="entry name" value="HMA, heavy metal-associated domain"/>
    <property type="match status" value="1"/>
</dbReference>
<dbReference type="InterPro" id="IPR036163">
    <property type="entry name" value="HMA_dom_sf"/>
</dbReference>
<evidence type="ECO:0000313" key="4">
    <source>
        <dbReference type="Proteomes" id="UP000247569"/>
    </source>
</evidence>